<dbReference type="InterPro" id="IPR000306">
    <property type="entry name" value="Znf_FYVE"/>
</dbReference>
<feature type="region of interest" description="Disordered" evidence="12">
    <location>
        <begin position="279"/>
        <end position="316"/>
    </location>
</feature>
<organism evidence="15 16">
    <name type="scientific">Dendrothele bispora (strain CBS 962.96)</name>
    <dbReference type="NCBI Taxonomy" id="1314807"/>
    <lineage>
        <taxon>Eukaryota</taxon>
        <taxon>Fungi</taxon>
        <taxon>Dikarya</taxon>
        <taxon>Basidiomycota</taxon>
        <taxon>Agaricomycotina</taxon>
        <taxon>Agaricomycetes</taxon>
        <taxon>Agaricomycetidae</taxon>
        <taxon>Agaricales</taxon>
        <taxon>Agaricales incertae sedis</taxon>
        <taxon>Dendrothele</taxon>
    </lineage>
</organism>
<dbReference type="PROSITE" id="PS50330">
    <property type="entry name" value="UIM"/>
    <property type="match status" value="2"/>
</dbReference>
<comment type="function">
    <text evidence="10">Component of the ESCRT-0 complex which is the sorting receptor for ubiquitinated cargo proteins at the multivesicular body (MVB) and recruits ESCRT-I to the MVB outer membrane.</text>
</comment>
<dbReference type="SUPFAM" id="SSF57903">
    <property type="entry name" value="FYVE/PHD zinc finger"/>
    <property type="match status" value="1"/>
</dbReference>
<name>A0A4S8MF39_DENBC</name>
<keyword evidence="6 10" id="KW-0967">Endosome</keyword>
<keyword evidence="5" id="KW-0677">Repeat</keyword>
<keyword evidence="9 10" id="KW-0472">Membrane</keyword>
<feature type="compositionally biased region" description="Polar residues" evidence="12">
    <location>
        <begin position="610"/>
        <end position="619"/>
    </location>
</feature>
<dbReference type="InterPro" id="IPR002014">
    <property type="entry name" value="VHS_dom"/>
</dbReference>
<feature type="compositionally biased region" description="Low complexity" evidence="12">
    <location>
        <begin position="623"/>
        <end position="665"/>
    </location>
</feature>
<dbReference type="GO" id="GO:0008270">
    <property type="term" value="F:zinc ion binding"/>
    <property type="evidence" value="ECO:0007669"/>
    <property type="project" value="UniProtKB-KW"/>
</dbReference>
<dbReference type="SMART" id="SM00064">
    <property type="entry name" value="FYVE"/>
    <property type="match status" value="1"/>
</dbReference>
<dbReference type="SMART" id="SM00288">
    <property type="entry name" value="VHS"/>
    <property type="match status" value="1"/>
</dbReference>
<feature type="region of interest" description="Disordered" evidence="12">
    <location>
        <begin position="328"/>
        <end position="355"/>
    </location>
</feature>
<evidence type="ECO:0000256" key="3">
    <source>
        <dbReference type="ARBA" id="ARBA00017753"/>
    </source>
</evidence>
<sequence length="717" mass="79136">MSALSNWFWGQSQLDDAVDKATSELLPSGSEDMAMNLEICDQIRSKSAPPKDAMRALKRRLNHKNPNVQLLALGLTDICVKNGGDHFLVEIGSREFIDNLVSILKMPMLNHEVKNTILRFIQNWSISFEGKPSLSYVGQVYKTLKNEGFKFPPKDLTAASSAMVDTQTAPEWIDSDVCLRCRTAFTFTNRKHHCRNCGQVFDQQCSSKSIPLPHFGITQDVRVCDGCYSKLTKRGERSKSDKGHRHSHSMHSSSRHRNDRDFSDADLQRAIQLSLQEVGAAGGHNRPGYVPYQVSEPPIVDRSSRPSNPSLAEEDDPDLRAAIEASLREASAPKPSAPLAIETPRSEQVPYAPGAGYSQSYPPGVVPPHPAVPKIPTYDLEPLEEDAILTFSQTVEHVQSQGGRDISSYPAVNELYDKANGLRPKLVMSLDDAGRKEQMLSDMHDKLSQAVKLYDQLLSEQVAHPRWRSPQASAEPYQPQTNGYTQWAPQQNNQASEPQAQSSYFPAAPPRDSQSTPKPQYYQQSTYSEASQHTQQPFSVPVSQPYASVPSSSYQPHQPATVSSPPASLPQLHSPPTQYAAPPPQASPSLSRQNTVSYSYSHAHSPSPVNSTLARSNTIGARPEPNQQQQYQQQYSSQPQPQQAHQPPSQPQPQTQMQKLQQPYVASPPPAPTPVAPLPQFPIAPTSAPQAFPMYGSSIPTGIAQTEERKEALLIDL</sequence>
<dbReference type="CDD" id="cd16979">
    <property type="entry name" value="VHS_Vps27"/>
    <property type="match status" value="1"/>
</dbReference>
<dbReference type="Pfam" id="PF01363">
    <property type="entry name" value="FYVE"/>
    <property type="match status" value="1"/>
</dbReference>
<dbReference type="CDD" id="cd15735">
    <property type="entry name" value="FYVE_spVPS27p_like"/>
    <property type="match status" value="1"/>
</dbReference>
<dbReference type="GO" id="GO:0010008">
    <property type="term" value="C:endosome membrane"/>
    <property type="evidence" value="ECO:0007669"/>
    <property type="project" value="UniProtKB-SubCell"/>
</dbReference>
<reference evidence="15 16" key="1">
    <citation type="journal article" date="2019" name="Nat. Ecol. Evol.">
        <title>Megaphylogeny resolves global patterns of mushroom evolution.</title>
        <authorList>
            <person name="Varga T."/>
            <person name="Krizsan K."/>
            <person name="Foldi C."/>
            <person name="Dima B."/>
            <person name="Sanchez-Garcia M."/>
            <person name="Sanchez-Ramirez S."/>
            <person name="Szollosi G.J."/>
            <person name="Szarkandi J.G."/>
            <person name="Papp V."/>
            <person name="Albert L."/>
            <person name="Andreopoulos W."/>
            <person name="Angelini C."/>
            <person name="Antonin V."/>
            <person name="Barry K.W."/>
            <person name="Bougher N.L."/>
            <person name="Buchanan P."/>
            <person name="Buyck B."/>
            <person name="Bense V."/>
            <person name="Catcheside P."/>
            <person name="Chovatia M."/>
            <person name="Cooper J."/>
            <person name="Damon W."/>
            <person name="Desjardin D."/>
            <person name="Finy P."/>
            <person name="Geml J."/>
            <person name="Haridas S."/>
            <person name="Hughes K."/>
            <person name="Justo A."/>
            <person name="Karasinski D."/>
            <person name="Kautmanova I."/>
            <person name="Kiss B."/>
            <person name="Kocsube S."/>
            <person name="Kotiranta H."/>
            <person name="LaButti K.M."/>
            <person name="Lechner B.E."/>
            <person name="Liimatainen K."/>
            <person name="Lipzen A."/>
            <person name="Lukacs Z."/>
            <person name="Mihaltcheva S."/>
            <person name="Morgado L.N."/>
            <person name="Niskanen T."/>
            <person name="Noordeloos M.E."/>
            <person name="Ohm R.A."/>
            <person name="Ortiz-Santana B."/>
            <person name="Ovrebo C."/>
            <person name="Racz N."/>
            <person name="Riley R."/>
            <person name="Savchenko A."/>
            <person name="Shiryaev A."/>
            <person name="Soop K."/>
            <person name="Spirin V."/>
            <person name="Szebenyi C."/>
            <person name="Tomsovsky M."/>
            <person name="Tulloss R.E."/>
            <person name="Uehling J."/>
            <person name="Grigoriev I.V."/>
            <person name="Vagvolgyi C."/>
            <person name="Papp T."/>
            <person name="Martin F.M."/>
            <person name="Miettinen O."/>
            <person name="Hibbett D.S."/>
            <person name="Nagy L.G."/>
        </authorList>
    </citation>
    <scope>NUCLEOTIDE SEQUENCE [LARGE SCALE GENOMIC DNA]</scope>
    <source>
        <strain evidence="15 16">CBS 962.96</strain>
    </source>
</reference>
<dbReference type="SMART" id="SM00726">
    <property type="entry name" value="UIM"/>
    <property type="match status" value="2"/>
</dbReference>
<protein>
    <recommendedName>
        <fullName evidence="3 10">Vacuolar protein sorting-associated protein 27</fullName>
    </recommendedName>
</protein>
<gene>
    <name evidence="15" type="ORF">K435DRAFT_718193</name>
</gene>
<keyword evidence="4" id="KW-0479">Metal-binding</keyword>
<feature type="region of interest" description="Disordered" evidence="12">
    <location>
        <begin position="235"/>
        <end position="260"/>
    </location>
</feature>
<dbReference type="Gene3D" id="6.10.140.100">
    <property type="match status" value="1"/>
</dbReference>
<feature type="domain" description="VHS" evidence="14">
    <location>
        <begin position="30"/>
        <end position="152"/>
    </location>
</feature>
<keyword evidence="7 11" id="KW-0863">Zinc-finger</keyword>
<evidence type="ECO:0000256" key="2">
    <source>
        <dbReference type="ARBA" id="ARBA00008597"/>
    </source>
</evidence>
<evidence type="ECO:0000313" key="16">
    <source>
        <dbReference type="Proteomes" id="UP000297245"/>
    </source>
</evidence>
<feature type="compositionally biased region" description="Basic residues" evidence="12">
    <location>
        <begin position="242"/>
        <end position="255"/>
    </location>
</feature>
<feature type="compositionally biased region" description="Polar residues" evidence="12">
    <location>
        <begin position="478"/>
        <end position="504"/>
    </location>
</feature>
<keyword evidence="8" id="KW-0862">Zinc</keyword>
<dbReference type="Gene3D" id="1.25.40.90">
    <property type="match status" value="1"/>
</dbReference>
<dbReference type="InterPro" id="IPR017455">
    <property type="entry name" value="Znf_FYVE-rel"/>
</dbReference>
<dbReference type="InterPro" id="IPR017073">
    <property type="entry name" value="HGS/VPS27"/>
</dbReference>
<comment type="subunit">
    <text evidence="10">Component of the ESCRT-0 complex composed of HSE1 and VPS27.</text>
</comment>
<evidence type="ECO:0000256" key="12">
    <source>
        <dbReference type="SAM" id="MobiDB-lite"/>
    </source>
</evidence>
<dbReference type="SUPFAM" id="SSF48464">
    <property type="entry name" value="ENTH/VHS domain"/>
    <property type="match status" value="1"/>
</dbReference>
<dbReference type="PROSITE" id="PS50179">
    <property type="entry name" value="VHS"/>
    <property type="match status" value="1"/>
</dbReference>
<evidence type="ECO:0000256" key="11">
    <source>
        <dbReference type="PROSITE-ProRule" id="PRU00091"/>
    </source>
</evidence>
<dbReference type="PANTHER" id="PTHR46275">
    <property type="entry name" value="HEPATOCYTE GROWTH FACTOR-REGULATED TYROSINE KINASE SUBSTRATE"/>
    <property type="match status" value="1"/>
</dbReference>
<dbReference type="PROSITE" id="PS50178">
    <property type="entry name" value="ZF_FYVE"/>
    <property type="match status" value="1"/>
</dbReference>
<dbReference type="GO" id="GO:0043130">
    <property type="term" value="F:ubiquitin binding"/>
    <property type="evidence" value="ECO:0007669"/>
    <property type="project" value="InterPro"/>
</dbReference>
<dbReference type="OrthoDB" id="957735at2759"/>
<dbReference type="InterPro" id="IPR011011">
    <property type="entry name" value="Znf_FYVE_PHD"/>
</dbReference>
<dbReference type="Pfam" id="PF02809">
    <property type="entry name" value="UIM"/>
    <property type="match status" value="2"/>
</dbReference>
<evidence type="ECO:0000256" key="9">
    <source>
        <dbReference type="ARBA" id="ARBA00023136"/>
    </source>
</evidence>
<dbReference type="EMBL" id="ML179092">
    <property type="protein sequence ID" value="THV01243.1"/>
    <property type="molecule type" value="Genomic_DNA"/>
</dbReference>
<dbReference type="GO" id="GO:0031623">
    <property type="term" value="P:receptor internalization"/>
    <property type="evidence" value="ECO:0007669"/>
    <property type="project" value="TreeGrafter"/>
</dbReference>
<feature type="compositionally biased region" description="Low complexity" evidence="12">
    <location>
        <begin position="587"/>
        <end position="609"/>
    </location>
</feature>
<dbReference type="AlphaFoldDB" id="A0A4S8MF39"/>
<dbReference type="PIRSF" id="PIRSF036956">
    <property type="entry name" value="Hrs_Vps27"/>
    <property type="match status" value="1"/>
</dbReference>
<dbReference type="GO" id="GO:0035091">
    <property type="term" value="F:phosphatidylinositol binding"/>
    <property type="evidence" value="ECO:0007669"/>
    <property type="project" value="InterPro"/>
</dbReference>
<evidence type="ECO:0000256" key="7">
    <source>
        <dbReference type="ARBA" id="ARBA00022771"/>
    </source>
</evidence>
<evidence type="ECO:0000256" key="4">
    <source>
        <dbReference type="ARBA" id="ARBA00022723"/>
    </source>
</evidence>
<feature type="domain" description="FYVE-type" evidence="13">
    <location>
        <begin position="172"/>
        <end position="232"/>
    </location>
</feature>
<dbReference type="GO" id="GO:0032456">
    <property type="term" value="P:endocytic recycling"/>
    <property type="evidence" value="ECO:0007669"/>
    <property type="project" value="TreeGrafter"/>
</dbReference>
<dbReference type="InterPro" id="IPR008942">
    <property type="entry name" value="ENTH_VHS"/>
</dbReference>
<comment type="similarity">
    <text evidence="2 10">Belongs to the VPS27 family.</text>
</comment>
<keyword evidence="16" id="KW-1185">Reference proteome</keyword>
<dbReference type="Proteomes" id="UP000297245">
    <property type="component" value="Unassembled WGS sequence"/>
</dbReference>
<dbReference type="GO" id="GO:0007034">
    <property type="term" value="P:vacuolar transport"/>
    <property type="evidence" value="ECO:0007669"/>
    <property type="project" value="UniProtKB-ARBA"/>
</dbReference>
<feature type="compositionally biased region" description="Polar residues" evidence="12">
    <location>
        <begin position="512"/>
        <end position="566"/>
    </location>
</feature>
<dbReference type="CDD" id="cd21385">
    <property type="entry name" value="GAT_Vps27"/>
    <property type="match status" value="1"/>
</dbReference>
<evidence type="ECO:0000256" key="6">
    <source>
        <dbReference type="ARBA" id="ARBA00022753"/>
    </source>
</evidence>
<dbReference type="Gene3D" id="3.30.40.10">
    <property type="entry name" value="Zinc/RING finger domain, C3HC4 (zinc finger)"/>
    <property type="match status" value="1"/>
</dbReference>
<feature type="region of interest" description="Disordered" evidence="12">
    <location>
        <begin position="464"/>
        <end position="705"/>
    </location>
</feature>
<evidence type="ECO:0000259" key="13">
    <source>
        <dbReference type="PROSITE" id="PS50178"/>
    </source>
</evidence>
<comment type="subcellular location">
    <subcellularLocation>
        <location evidence="1 10">Endosome membrane</location>
        <topology evidence="1 10">Peripheral membrane protein</topology>
        <orientation evidence="1 10">Cytoplasmic side</orientation>
    </subcellularLocation>
</comment>
<dbReference type="FunFam" id="3.30.40.10:FF:000161">
    <property type="entry name" value="Vacuolar protein sorting-associated protein 27"/>
    <property type="match status" value="1"/>
</dbReference>
<proteinExistence type="inferred from homology"/>
<dbReference type="InterPro" id="IPR013083">
    <property type="entry name" value="Znf_RING/FYVE/PHD"/>
</dbReference>
<dbReference type="Gene3D" id="1.20.5.1940">
    <property type="match status" value="1"/>
</dbReference>
<evidence type="ECO:0000256" key="10">
    <source>
        <dbReference type="PIRNR" id="PIRNR036956"/>
    </source>
</evidence>
<evidence type="ECO:0000256" key="5">
    <source>
        <dbReference type="ARBA" id="ARBA00022737"/>
    </source>
</evidence>
<dbReference type="Pfam" id="PF00790">
    <property type="entry name" value="VHS"/>
    <property type="match status" value="1"/>
</dbReference>
<feature type="compositionally biased region" description="Pro residues" evidence="12">
    <location>
        <begin position="666"/>
        <end position="682"/>
    </location>
</feature>
<evidence type="ECO:0000256" key="8">
    <source>
        <dbReference type="ARBA" id="ARBA00022833"/>
    </source>
</evidence>
<evidence type="ECO:0000313" key="15">
    <source>
        <dbReference type="EMBL" id="THV01243.1"/>
    </source>
</evidence>
<evidence type="ECO:0000256" key="1">
    <source>
        <dbReference type="ARBA" id="ARBA00004125"/>
    </source>
</evidence>
<dbReference type="InterPro" id="IPR003903">
    <property type="entry name" value="UIM_dom"/>
</dbReference>
<dbReference type="PANTHER" id="PTHR46275:SF1">
    <property type="entry name" value="HEPATOCYTE GROWTH FACTOR-REGULATED TYROSINE KINASE SUBSTRATE"/>
    <property type="match status" value="1"/>
</dbReference>
<dbReference type="GO" id="GO:0005769">
    <property type="term" value="C:early endosome"/>
    <property type="evidence" value="ECO:0007669"/>
    <property type="project" value="TreeGrafter"/>
</dbReference>
<accession>A0A4S8MF39</accession>
<evidence type="ECO:0000259" key="14">
    <source>
        <dbReference type="PROSITE" id="PS50179"/>
    </source>
</evidence>